<comment type="subcellular location">
    <subcellularLocation>
        <location evidence="1">Membrane</location>
    </subcellularLocation>
</comment>
<protein>
    <recommendedName>
        <fullName evidence="5">Type II/III secretion system secretin-like domain-containing protein</fullName>
    </recommendedName>
</protein>
<dbReference type="InterPro" id="IPR004846">
    <property type="entry name" value="T2SS/T3SS_dom"/>
</dbReference>
<dbReference type="Pfam" id="PF00263">
    <property type="entry name" value="Secretin"/>
    <property type="match status" value="1"/>
</dbReference>
<dbReference type="AlphaFoldDB" id="A0ABD7SRH5"/>
<feature type="domain" description="Type II/III secretion system secretin-like" evidence="5">
    <location>
        <begin position="374"/>
        <end position="545"/>
    </location>
</feature>
<sequence>MNKSLAYFLVLSLLVGCSNFEKISKDKNTIEEVVANNSDIVDRIRNTKSKWKNVNIRNSIFAPPVEYKEVKRPEWWYKKVAFKSSSMNLKDAIDQLLIGTGVNFSYRDGIALNKSIIFSGNTIGDAIESIAGASGYSYSIPYDNKLVFSIYETRTFTIAALPGTEKYLQGQNQTISEDSKVSSTAEYITAEGEVDVLEEAYRELVAHSSFRNTDKAKSSAVNDLMLPPVFPTEDELLEQKNAESKSTKDRKELDASDIPIFVSRATSSITVKDTPEVLDLMQKIIDEKNRKLLTQVELEIDIIEVKLSAAAAQNYDLAIALKDIGKYGFSFSSGSVVNAQNSMIGSASLNFPTGIISAGVNSGDFSGSKAVAEALRSVGSVSSRTMPRQIIKNNTIAKMRDFQNLSYIIESSTSNTANVGSQTTMKQGNLELGFSLYAMPSVYMNNITIRLATNISSLISLVKKGNTDTSIDENVSSTTSYVESPLTTHKDFMSTFAAYNGDTIILSGLSRDNKASTDAKGMTSSAQNHNSERTETLVLITPRIIHPRI</sequence>
<dbReference type="PANTHER" id="PTHR30332:SF24">
    <property type="entry name" value="SECRETIN GSPD-RELATED"/>
    <property type="match status" value="1"/>
</dbReference>
<evidence type="ECO:0000256" key="3">
    <source>
        <dbReference type="ARBA" id="ARBA00023136"/>
    </source>
</evidence>
<keyword evidence="3" id="KW-0472">Membrane</keyword>
<accession>A0ABD7SRH5</accession>
<name>A0ABD7SRH5_VIBCL</name>
<organism evidence="6 7">
    <name type="scientific">Vibrio cholerae</name>
    <dbReference type="NCBI Taxonomy" id="666"/>
    <lineage>
        <taxon>Bacteria</taxon>
        <taxon>Pseudomonadati</taxon>
        <taxon>Pseudomonadota</taxon>
        <taxon>Gammaproteobacteria</taxon>
        <taxon>Vibrionales</taxon>
        <taxon>Vibrionaceae</taxon>
        <taxon>Vibrio</taxon>
    </lineage>
</organism>
<dbReference type="PROSITE" id="PS51257">
    <property type="entry name" value="PROKAR_LIPOPROTEIN"/>
    <property type="match status" value="1"/>
</dbReference>
<proteinExistence type="inferred from homology"/>
<evidence type="ECO:0000313" key="6">
    <source>
        <dbReference type="EMBL" id="TXX67359.1"/>
    </source>
</evidence>
<dbReference type="GO" id="GO:0016020">
    <property type="term" value="C:membrane"/>
    <property type="evidence" value="ECO:0007669"/>
    <property type="project" value="UniProtKB-SubCell"/>
</dbReference>
<keyword evidence="2" id="KW-0732">Signal</keyword>
<dbReference type="Proteomes" id="UP000323819">
    <property type="component" value="Unassembled WGS sequence"/>
</dbReference>
<dbReference type="InterPro" id="IPR050810">
    <property type="entry name" value="Bact_Secretion_Sys_Channel"/>
</dbReference>
<evidence type="ECO:0000256" key="4">
    <source>
        <dbReference type="RuleBase" id="RU004003"/>
    </source>
</evidence>
<gene>
    <name evidence="6" type="ORF">FXF03_01930</name>
</gene>
<dbReference type="EMBL" id="VSIJ01000005">
    <property type="protein sequence ID" value="TXX67359.1"/>
    <property type="molecule type" value="Genomic_DNA"/>
</dbReference>
<comment type="caution">
    <text evidence="6">The sequence shown here is derived from an EMBL/GenBank/DDBJ whole genome shotgun (WGS) entry which is preliminary data.</text>
</comment>
<evidence type="ECO:0000256" key="2">
    <source>
        <dbReference type="ARBA" id="ARBA00022729"/>
    </source>
</evidence>
<evidence type="ECO:0000313" key="7">
    <source>
        <dbReference type="Proteomes" id="UP000323819"/>
    </source>
</evidence>
<dbReference type="PANTHER" id="PTHR30332">
    <property type="entry name" value="PROBABLE GENERAL SECRETION PATHWAY PROTEIN D"/>
    <property type="match status" value="1"/>
</dbReference>
<comment type="similarity">
    <text evidence="4">Belongs to the bacterial secretin family.</text>
</comment>
<evidence type="ECO:0000259" key="5">
    <source>
        <dbReference type="Pfam" id="PF00263"/>
    </source>
</evidence>
<dbReference type="RefSeq" id="WP_044126079.1">
    <property type="nucleotide sequence ID" value="NZ_JAANNJ010000013.1"/>
</dbReference>
<reference evidence="6 7" key="1">
    <citation type="submission" date="2019-06" db="EMBL/GenBank/DDBJ databases">
        <title>Vibrio cholerae phylogeny based on whole-genome sequencing reveals genetic diversity and population strucutre.</title>
        <authorList>
            <person name="Zhiqiu Y."/>
            <person name="Bin L."/>
            <person name="Lingyan J."/>
        </authorList>
    </citation>
    <scope>NUCLEOTIDE SEQUENCE [LARGE SCALE GENOMIC DNA]</scope>
    <source>
        <strain evidence="6 7">N2814</strain>
    </source>
</reference>
<evidence type="ECO:0000256" key="1">
    <source>
        <dbReference type="ARBA" id="ARBA00004370"/>
    </source>
</evidence>